<evidence type="ECO:0000313" key="5">
    <source>
        <dbReference type="Proteomes" id="UP000531151"/>
    </source>
</evidence>
<dbReference type="EMBL" id="VWPV01003479">
    <property type="protein sequence ID" value="NWH56964.1"/>
    <property type="molecule type" value="Genomic_DNA"/>
</dbReference>
<dbReference type="AlphaFoldDB" id="A0A7K4IVA2"/>
<sequence>LKEEFPIWYEKLVLEIVHHNTVSLEKLVDAAWLEIMTKFAVEEECDFEVGKEKVLPVKVVKIHPLEKADEEASEKKSDGGCDSPSSDKENSDQATQDNQKEAILKEDDNRRESMSK</sequence>
<keyword evidence="4" id="KW-0418">Kinase</keyword>
<name>A0A7K4IVA2_GEOCA</name>
<dbReference type="PROSITE" id="PS51136">
    <property type="entry name" value="WAC"/>
    <property type="match status" value="1"/>
</dbReference>
<feature type="domain" description="WAC" evidence="3">
    <location>
        <begin position="1"/>
        <end position="51"/>
    </location>
</feature>
<feature type="non-terminal residue" evidence="4">
    <location>
        <position position="116"/>
    </location>
</feature>
<dbReference type="GO" id="GO:0090535">
    <property type="term" value="C:WICH complex"/>
    <property type="evidence" value="ECO:0007669"/>
    <property type="project" value="InterPro"/>
</dbReference>
<feature type="compositionally biased region" description="Basic and acidic residues" evidence="2">
    <location>
        <begin position="73"/>
        <end position="91"/>
    </location>
</feature>
<dbReference type="PANTHER" id="PTHR46802">
    <property type="entry name" value="TYROSINE-PROTEIN KINASE BAZ1B"/>
    <property type="match status" value="1"/>
</dbReference>
<gene>
    <name evidence="4" type="primary">Baz1b</name>
    <name evidence="4" type="ORF">GEOCAL_R02248</name>
</gene>
<dbReference type="InterPro" id="IPR013136">
    <property type="entry name" value="WSTF_Acf1_Cbp146"/>
</dbReference>
<keyword evidence="5" id="KW-1185">Reference proteome</keyword>
<dbReference type="GO" id="GO:0006974">
    <property type="term" value="P:DNA damage response"/>
    <property type="evidence" value="ECO:0007669"/>
    <property type="project" value="TreeGrafter"/>
</dbReference>
<feature type="compositionally biased region" description="Basic and acidic residues" evidence="2">
    <location>
        <begin position="98"/>
        <end position="116"/>
    </location>
</feature>
<comment type="subcellular location">
    <subcellularLocation>
        <location evidence="1">Nucleus</location>
    </subcellularLocation>
</comment>
<organism evidence="4 5">
    <name type="scientific">Geococcyx californianus</name>
    <name type="common">Greater roadrunner</name>
    <name type="synonym">Saurothera californiana</name>
    <dbReference type="NCBI Taxonomy" id="8947"/>
    <lineage>
        <taxon>Eukaryota</taxon>
        <taxon>Metazoa</taxon>
        <taxon>Chordata</taxon>
        <taxon>Craniata</taxon>
        <taxon>Vertebrata</taxon>
        <taxon>Euteleostomi</taxon>
        <taxon>Archelosauria</taxon>
        <taxon>Archosauria</taxon>
        <taxon>Dinosauria</taxon>
        <taxon>Saurischia</taxon>
        <taxon>Theropoda</taxon>
        <taxon>Coelurosauria</taxon>
        <taxon>Aves</taxon>
        <taxon>Neognathae</taxon>
        <taxon>Neoaves</taxon>
        <taxon>Otidimorphae</taxon>
        <taxon>Cuculiformes</taxon>
        <taxon>Neomorphidae</taxon>
        <taxon>Geococcyx</taxon>
    </lineage>
</organism>
<feature type="non-terminal residue" evidence="4">
    <location>
        <position position="1"/>
    </location>
</feature>
<dbReference type="PANTHER" id="PTHR46802:SF1">
    <property type="entry name" value="TYROSINE-PROTEIN KINASE BAZ1B"/>
    <property type="match status" value="1"/>
</dbReference>
<dbReference type="GO" id="GO:0140801">
    <property type="term" value="F:histone H2AXY142 kinase activity"/>
    <property type="evidence" value="ECO:0007669"/>
    <property type="project" value="InterPro"/>
</dbReference>
<feature type="region of interest" description="Disordered" evidence="2">
    <location>
        <begin position="66"/>
        <end position="116"/>
    </location>
</feature>
<evidence type="ECO:0000256" key="2">
    <source>
        <dbReference type="SAM" id="MobiDB-lite"/>
    </source>
</evidence>
<comment type="caution">
    <text evidence="4">The sequence shown here is derived from an EMBL/GenBank/DDBJ whole genome shotgun (WGS) entry which is preliminary data.</text>
</comment>
<dbReference type="InterPro" id="IPR047174">
    <property type="entry name" value="BAZ1B"/>
</dbReference>
<keyword evidence="1" id="KW-0539">Nucleus</keyword>
<evidence type="ECO:0000313" key="4">
    <source>
        <dbReference type="EMBL" id="NWH56964.1"/>
    </source>
</evidence>
<proteinExistence type="predicted"/>
<dbReference type="GO" id="GO:0042393">
    <property type="term" value="F:histone binding"/>
    <property type="evidence" value="ECO:0007669"/>
    <property type="project" value="TreeGrafter"/>
</dbReference>
<reference evidence="4 5" key="1">
    <citation type="submission" date="2019-09" db="EMBL/GenBank/DDBJ databases">
        <title>Bird 10,000 Genomes (B10K) Project - Family phase.</title>
        <authorList>
            <person name="Zhang G."/>
        </authorList>
    </citation>
    <scope>NUCLEOTIDE SEQUENCE [LARGE SCALE GENOMIC DNA]</scope>
    <source>
        <strain evidence="4">B10K-CU-031-07</strain>
        <tissue evidence="4">Muscle</tissue>
    </source>
</reference>
<evidence type="ECO:0000259" key="3">
    <source>
        <dbReference type="PROSITE" id="PS51136"/>
    </source>
</evidence>
<dbReference type="Proteomes" id="UP000531151">
    <property type="component" value="Unassembled WGS sequence"/>
</dbReference>
<evidence type="ECO:0000256" key="1">
    <source>
        <dbReference type="PROSITE-ProRule" id="PRU00475"/>
    </source>
</evidence>
<keyword evidence="4" id="KW-0808">Transferase</keyword>
<accession>A0A7K4IVA2</accession>
<protein>
    <submittedName>
        <fullName evidence="4">BAZ1B kinase</fullName>
    </submittedName>
</protein>
<dbReference type="OrthoDB" id="787137at2759"/>